<accession>A0ABN1ICU1</accession>
<dbReference type="EMBL" id="BAAAEU010000002">
    <property type="protein sequence ID" value="GAA0707245.1"/>
    <property type="molecule type" value="Genomic_DNA"/>
</dbReference>
<keyword evidence="1" id="KW-0732">Signal</keyword>
<feature type="signal peptide" evidence="1">
    <location>
        <begin position="1"/>
        <end position="26"/>
    </location>
</feature>
<dbReference type="InterPro" id="IPR029068">
    <property type="entry name" value="Glyas_Bleomycin-R_OHBP_Dase"/>
</dbReference>
<organism evidence="2 3">
    <name type="scientific">Dokdonella soli</name>
    <dbReference type="NCBI Taxonomy" id="529810"/>
    <lineage>
        <taxon>Bacteria</taxon>
        <taxon>Pseudomonadati</taxon>
        <taxon>Pseudomonadota</taxon>
        <taxon>Gammaproteobacteria</taxon>
        <taxon>Lysobacterales</taxon>
        <taxon>Rhodanobacteraceae</taxon>
        <taxon>Dokdonella</taxon>
    </lineage>
</organism>
<protein>
    <submittedName>
        <fullName evidence="2">Glyoxalase/bleomycin resistance/dioxygenase family protein</fullName>
    </submittedName>
</protein>
<sequence length="308" mass="33794">MSNIHSFLVIRRVAIAALLLVATSCAEMKTASNVAANTNVAVAPQYDTTHVYVDAPAHYDALVSAWNATFGGKPSQRITANIMPVEANTQFQYVWSPVGNLSTFSFLTSIPYPFGQERTGWLVTDMDRALAAARAAGAEVIVEKYKDPIGYDAVIQFPGGVKFQLYWHFDAPNYAPLESVPDNRVYVSPEAADIFVKDFLAFSHGRLITDDKKADAAEIGKNGETMRRIRIESNFGKMLVFVTDGHLPYPFGHEITGYEVKDLGETLARATKAGAKVLSPRNEAREFSTAMVEFPGGYIAEIHAPRAH</sequence>
<feature type="chain" id="PRO_5045979975" evidence="1">
    <location>
        <begin position="27"/>
        <end position="308"/>
    </location>
</feature>
<gene>
    <name evidence="2" type="ORF">GCM10009105_05880</name>
</gene>
<keyword evidence="3" id="KW-1185">Reference proteome</keyword>
<dbReference type="Proteomes" id="UP001501523">
    <property type="component" value="Unassembled WGS sequence"/>
</dbReference>
<proteinExistence type="predicted"/>
<name>A0ABN1ICU1_9GAMM</name>
<comment type="caution">
    <text evidence="2">The sequence shown here is derived from an EMBL/GenBank/DDBJ whole genome shotgun (WGS) entry which is preliminary data.</text>
</comment>
<evidence type="ECO:0000313" key="3">
    <source>
        <dbReference type="Proteomes" id="UP001501523"/>
    </source>
</evidence>
<dbReference type="RefSeq" id="WP_343786981.1">
    <property type="nucleotide sequence ID" value="NZ_BAAAEU010000002.1"/>
</dbReference>
<evidence type="ECO:0000256" key="1">
    <source>
        <dbReference type="SAM" id="SignalP"/>
    </source>
</evidence>
<reference evidence="2 3" key="1">
    <citation type="journal article" date="2019" name="Int. J. Syst. Evol. Microbiol.">
        <title>The Global Catalogue of Microorganisms (GCM) 10K type strain sequencing project: providing services to taxonomists for standard genome sequencing and annotation.</title>
        <authorList>
            <consortium name="The Broad Institute Genomics Platform"/>
            <consortium name="The Broad Institute Genome Sequencing Center for Infectious Disease"/>
            <person name="Wu L."/>
            <person name="Ma J."/>
        </authorList>
    </citation>
    <scope>NUCLEOTIDE SEQUENCE [LARGE SCALE GENOMIC DNA]</scope>
    <source>
        <strain evidence="2 3">JCM 15421</strain>
    </source>
</reference>
<evidence type="ECO:0000313" key="2">
    <source>
        <dbReference type="EMBL" id="GAA0707245.1"/>
    </source>
</evidence>
<dbReference type="Gene3D" id="3.10.180.10">
    <property type="entry name" value="2,3-Dihydroxybiphenyl 1,2-Dioxygenase, domain 1"/>
    <property type="match status" value="1"/>
</dbReference>
<dbReference type="SUPFAM" id="SSF54593">
    <property type="entry name" value="Glyoxalase/Bleomycin resistance protein/Dihydroxybiphenyl dioxygenase"/>
    <property type="match status" value="2"/>
</dbReference>